<dbReference type="CTD" id="2853"/>
<dbReference type="KEGG" id="nasi:112399637"/>
<gene>
    <name evidence="12" type="primary">GPR31</name>
</gene>
<evidence type="ECO:0000313" key="12">
    <source>
        <dbReference type="RefSeq" id="XP_024600683.1"/>
    </source>
</evidence>
<dbReference type="InterPro" id="IPR051893">
    <property type="entry name" value="HCARs"/>
</dbReference>
<dbReference type="AlphaFoldDB" id="A0A341BG88"/>
<evidence type="ECO:0000259" key="10">
    <source>
        <dbReference type="PROSITE" id="PS50262"/>
    </source>
</evidence>
<evidence type="ECO:0000256" key="9">
    <source>
        <dbReference type="SAM" id="Phobius"/>
    </source>
</evidence>
<evidence type="ECO:0000256" key="5">
    <source>
        <dbReference type="ARBA" id="ARBA00023136"/>
    </source>
</evidence>
<feature type="transmembrane region" description="Helical" evidence="9">
    <location>
        <begin position="207"/>
        <end position="227"/>
    </location>
</feature>
<evidence type="ECO:0000256" key="8">
    <source>
        <dbReference type="RuleBase" id="RU000688"/>
    </source>
</evidence>
<dbReference type="PANTHER" id="PTHR46048:SF7">
    <property type="entry name" value="12-(S)-HYDROXY-5,8,10,14-EICOSATETRAENOIC ACID RECEPTOR"/>
    <property type="match status" value="1"/>
</dbReference>
<dbReference type="GO" id="GO:0045125">
    <property type="term" value="F:bioactive lipid receptor activity"/>
    <property type="evidence" value="ECO:0007669"/>
    <property type="project" value="TreeGrafter"/>
</dbReference>
<evidence type="ECO:0000256" key="2">
    <source>
        <dbReference type="ARBA" id="ARBA00022692"/>
    </source>
</evidence>
<dbReference type="GO" id="GO:0016020">
    <property type="term" value="C:membrane"/>
    <property type="evidence" value="ECO:0007669"/>
    <property type="project" value="UniProtKB-SubCell"/>
</dbReference>
<keyword evidence="5 9" id="KW-0472">Membrane</keyword>
<feature type="transmembrane region" description="Helical" evidence="9">
    <location>
        <begin position="294"/>
        <end position="320"/>
    </location>
</feature>
<dbReference type="PROSITE" id="PS00237">
    <property type="entry name" value="G_PROTEIN_RECEP_F1_1"/>
    <property type="match status" value="1"/>
</dbReference>
<feature type="transmembrane region" description="Helical" evidence="9">
    <location>
        <begin position="168"/>
        <end position="187"/>
    </location>
</feature>
<dbReference type="GO" id="GO:0050728">
    <property type="term" value="P:negative regulation of inflammatory response"/>
    <property type="evidence" value="ECO:0007669"/>
    <property type="project" value="TreeGrafter"/>
</dbReference>
<accession>A0A341BG88</accession>
<keyword evidence="2 8" id="KW-0812">Transmembrane</keyword>
<comment type="subcellular location">
    <subcellularLocation>
        <location evidence="1">Membrane</location>
        <topology evidence="1">Multi-pass membrane protein</topology>
    </subcellularLocation>
</comment>
<evidence type="ECO:0000313" key="11">
    <source>
        <dbReference type="Proteomes" id="UP000252040"/>
    </source>
</evidence>
<evidence type="ECO:0000256" key="7">
    <source>
        <dbReference type="ARBA" id="ARBA00023224"/>
    </source>
</evidence>
<dbReference type="STRING" id="1706337.A0A341BG88"/>
<organism evidence="11 12">
    <name type="scientific">Neophocaena asiaeorientalis asiaeorientalis</name>
    <name type="common">Yangtze finless porpoise</name>
    <name type="synonym">Neophocaena phocaenoides subsp. asiaeorientalis</name>
    <dbReference type="NCBI Taxonomy" id="1706337"/>
    <lineage>
        <taxon>Eukaryota</taxon>
        <taxon>Metazoa</taxon>
        <taxon>Chordata</taxon>
        <taxon>Craniata</taxon>
        <taxon>Vertebrata</taxon>
        <taxon>Euteleostomi</taxon>
        <taxon>Mammalia</taxon>
        <taxon>Eutheria</taxon>
        <taxon>Laurasiatheria</taxon>
        <taxon>Artiodactyla</taxon>
        <taxon>Whippomorpha</taxon>
        <taxon>Cetacea</taxon>
        <taxon>Odontoceti</taxon>
        <taxon>Phocoenidae</taxon>
        <taxon>Neophocaena</taxon>
    </lineage>
</organism>
<dbReference type="RefSeq" id="XP_024600683.1">
    <property type="nucleotide sequence ID" value="XM_024744915.1"/>
</dbReference>
<evidence type="ECO:0000256" key="3">
    <source>
        <dbReference type="ARBA" id="ARBA00022989"/>
    </source>
</evidence>
<dbReference type="PRINTS" id="PR00237">
    <property type="entry name" value="GPCRRHODOPSN"/>
</dbReference>
<dbReference type="InterPro" id="IPR000276">
    <property type="entry name" value="GPCR_Rhodpsn"/>
</dbReference>
<dbReference type="Proteomes" id="UP000252040">
    <property type="component" value="Unplaced"/>
</dbReference>
<name>A0A341BG88_NEOAA</name>
<reference evidence="12" key="1">
    <citation type="submission" date="2025-08" db="UniProtKB">
        <authorList>
            <consortium name="RefSeq"/>
        </authorList>
    </citation>
    <scope>IDENTIFICATION</scope>
    <source>
        <tissue evidence="12">Meat</tissue>
    </source>
</reference>
<feature type="transmembrane region" description="Helical" evidence="9">
    <location>
        <begin position="247"/>
        <end position="273"/>
    </location>
</feature>
<dbReference type="SUPFAM" id="SSF81321">
    <property type="entry name" value="Family A G protein-coupled receptor-like"/>
    <property type="match status" value="1"/>
</dbReference>
<keyword evidence="6 8" id="KW-0675">Receptor</keyword>
<feature type="domain" description="G-protein coupled receptors family 1 profile" evidence="10">
    <location>
        <begin position="108"/>
        <end position="354"/>
    </location>
</feature>
<dbReference type="Pfam" id="PF00001">
    <property type="entry name" value="7tm_1"/>
    <property type="match status" value="1"/>
</dbReference>
<dbReference type="InParanoid" id="A0A341BG88"/>
<sequence length="393" mass="43692">MWEVKHNFPAFRAKQNCKRFFPSAPILFPQTSFSLPLTLFDAGQCAFCPSVGKRTNSSLRPCAPLRQARPRRGLGHMLPPNCSVAHSYAAEVSTASLLLLECSLGTLGNAVALWTFFFRLKVWKPYAVYLFNLVLADLLLAACLPFHAAFYLRQKTWGLGRASCQGMLFLRSLCRGAGVAFLTAVALDRYLRVVHSQLKVNLLSAQAAWGISVLVWLMTAALTHQSVFLSEAECPSSEPRTESSFSLIWQEALSFLQFILAFGLILFCSAGLIRTLQKRLRDPHKQPKLQRAQALVAMVGVLFTLCFLPSFLARILLAIFRGALSCGVLSSMVHAADVTGSLTYLQGVLNPVVYCFSNPAFRRSYRKLFYTLTLRARKQEAEAPGCELRDSYS</sequence>
<dbReference type="InterPro" id="IPR017452">
    <property type="entry name" value="GPCR_Rhodpsn_7TM"/>
</dbReference>
<evidence type="ECO:0000256" key="6">
    <source>
        <dbReference type="ARBA" id="ARBA00023170"/>
    </source>
</evidence>
<proteinExistence type="inferred from homology"/>
<dbReference type="FunCoup" id="A0A341BG88">
    <property type="interactions" value="3"/>
</dbReference>
<evidence type="ECO:0000256" key="1">
    <source>
        <dbReference type="ARBA" id="ARBA00004141"/>
    </source>
</evidence>
<dbReference type="PANTHER" id="PTHR46048">
    <property type="entry name" value="HYDROXYCARBOXYLIC ACID RECEPTOR 2"/>
    <property type="match status" value="1"/>
</dbReference>
<protein>
    <submittedName>
        <fullName evidence="12">12-(S)-hydroxy-5,8,10,14-eicosatetraenoic acid receptor</fullName>
    </submittedName>
</protein>
<keyword evidence="7 8" id="KW-0807">Transducer</keyword>
<feature type="transmembrane region" description="Helical" evidence="9">
    <location>
        <begin position="129"/>
        <end position="148"/>
    </location>
</feature>
<keyword evidence="3 9" id="KW-1133">Transmembrane helix</keyword>
<keyword evidence="11" id="KW-1185">Reference proteome</keyword>
<comment type="similarity">
    <text evidence="8">Belongs to the G-protein coupled receptor 1 family.</text>
</comment>
<dbReference type="PROSITE" id="PS50262">
    <property type="entry name" value="G_PROTEIN_RECEP_F1_2"/>
    <property type="match status" value="1"/>
</dbReference>
<dbReference type="GeneID" id="112399637"/>
<evidence type="ECO:0000256" key="4">
    <source>
        <dbReference type="ARBA" id="ARBA00023040"/>
    </source>
</evidence>
<keyword evidence="4 8" id="KW-0297">G-protein coupled receptor</keyword>
<dbReference type="Gene3D" id="1.20.1070.10">
    <property type="entry name" value="Rhodopsin 7-helix transmembrane proteins"/>
    <property type="match status" value="1"/>
</dbReference>